<evidence type="ECO:0008006" key="5">
    <source>
        <dbReference type="Google" id="ProtNLM"/>
    </source>
</evidence>
<name>U5QL79_GLOK1</name>
<gene>
    <name evidence="3" type="ORF">GKIL_2088</name>
</gene>
<dbReference type="KEGG" id="glj:GKIL_2088"/>
<feature type="region of interest" description="Disordered" evidence="1">
    <location>
        <begin position="83"/>
        <end position="104"/>
    </location>
</feature>
<protein>
    <recommendedName>
        <fullName evidence="5">DUF3618 domain-containing protein</fullName>
    </recommendedName>
</protein>
<keyword evidence="4" id="KW-1185">Reference proteome</keyword>
<keyword evidence="2" id="KW-0812">Transmembrane</keyword>
<proteinExistence type="predicted"/>
<keyword evidence="2" id="KW-0472">Membrane</keyword>
<evidence type="ECO:0000256" key="2">
    <source>
        <dbReference type="SAM" id="Phobius"/>
    </source>
</evidence>
<dbReference type="RefSeq" id="WP_023173467.1">
    <property type="nucleotide sequence ID" value="NC_022600.1"/>
</dbReference>
<feature type="region of interest" description="Disordered" evidence="1">
    <location>
        <begin position="1"/>
        <end position="31"/>
    </location>
</feature>
<dbReference type="EMBL" id="CP003587">
    <property type="protein sequence ID" value="AGY58334.1"/>
    <property type="molecule type" value="Genomic_DNA"/>
</dbReference>
<dbReference type="HOGENOM" id="CLU_1728780_0_0_3"/>
<dbReference type="STRING" id="1183438.GKIL_2088"/>
<evidence type="ECO:0000256" key="1">
    <source>
        <dbReference type="SAM" id="MobiDB-lite"/>
    </source>
</evidence>
<reference evidence="3 4" key="1">
    <citation type="journal article" date="2013" name="PLoS ONE">
        <title>Cultivation and Complete Genome Sequencing of Gloeobacter kilaueensis sp. nov., from a Lava Cave in Kilauea Caldera, Hawai'i.</title>
        <authorList>
            <person name="Saw J.H."/>
            <person name="Schatz M."/>
            <person name="Brown M.V."/>
            <person name="Kunkel D.D."/>
            <person name="Foster J.S."/>
            <person name="Shick H."/>
            <person name="Christensen S."/>
            <person name="Hou S."/>
            <person name="Wan X."/>
            <person name="Donachie S.P."/>
        </authorList>
    </citation>
    <scope>NUCLEOTIDE SEQUENCE [LARGE SCALE GENOMIC DNA]</scope>
    <source>
        <strain evidence="4">JS</strain>
    </source>
</reference>
<organism evidence="3 4">
    <name type="scientific">Gloeobacter kilaueensis (strain ATCC BAA-2537 / CCAP 1431/1 / ULC 316 / JS1)</name>
    <dbReference type="NCBI Taxonomy" id="1183438"/>
    <lineage>
        <taxon>Bacteria</taxon>
        <taxon>Bacillati</taxon>
        <taxon>Cyanobacteriota</taxon>
        <taxon>Cyanophyceae</taxon>
        <taxon>Gloeobacterales</taxon>
        <taxon>Gloeobacteraceae</taxon>
        <taxon>Gloeobacter</taxon>
    </lineage>
</organism>
<dbReference type="Proteomes" id="UP000017396">
    <property type="component" value="Chromosome"/>
</dbReference>
<evidence type="ECO:0000313" key="3">
    <source>
        <dbReference type="EMBL" id="AGY58334.1"/>
    </source>
</evidence>
<dbReference type="AlphaFoldDB" id="U5QL79"/>
<accession>U5QL79</accession>
<evidence type="ECO:0000313" key="4">
    <source>
        <dbReference type="Proteomes" id="UP000017396"/>
    </source>
</evidence>
<feature type="transmembrane region" description="Helical" evidence="2">
    <location>
        <begin position="64"/>
        <end position="83"/>
    </location>
</feature>
<dbReference type="OrthoDB" id="9911564at2"/>
<keyword evidence="2" id="KW-1133">Transmembrane helix</keyword>
<sequence>MADTQAITRQDRDDIKAASSVSEAEQLPAEREIRRTRAQISQTTALLQQQLRANMSWQLWLYRYPYQAVALAAAAGIVAGFALPGGRPSRSNRPAKPGATPTRREAELIKQTGQNTLVATVLTNVATTVLREGAQYLAKRFFDDPRQPDAQ</sequence>